<evidence type="ECO:0000313" key="1">
    <source>
        <dbReference type="EMBL" id="MST78472.1"/>
    </source>
</evidence>
<evidence type="ECO:0000313" key="2">
    <source>
        <dbReference type="Proteomes" id="UP000450161"/>
    </source>
</evidence>
<name>A0A6I2U0Y4_9BACT</name>
<comment type="caution">
    <text evidence="1">The sequence shown here is derived from an EMBL/GenBank/DDBJ whole genome shotgun (WGS) entry which is preliminary data.</text>
</comment>
<protein>
    <submittedName>
        <fullName evidence="1">Uncharacterized protein</fullName>
    </submittedName>
</protein>
<dbReference type="EMBL" id="VUNF01000030">
    <property type="protein sequence ID" value="MST78472.1"/>
    <property type="molecule type" value="Genomic_DNA"/>
</dbReference>
<gene>
    <name evidence="1" type="ORF">FYJ72_12585</name>
</gene>
<dbReference type="AlphaFoldDB" id="A0A6I2U0Y4"/>
<dbReference type="Proteomes" id="UP000450161">
    <property type="component" value="Unassembled WGS sequence"/>
</dbReference>
<organism evidence="1 2">
    <name type="scientific">Segatella copri</name>
    <dbReference type="NCBI Taxonomy" id="165179"/>
    <lineage>
        <taxon>Bacteria</taxon>
        <taxon>Pseudomonadati</taxon>
        <taxon>Bacteroidota</taxon>
        <taxon>Bacteroidia</taxon>
        <taxon>Bacteroidales</taxon>
        <taxon>Prevotellaceae</taxon>
        <taxon>Segatella</taxon>
    </lineage>
</organism>
<proteinExistence type="predicted"/>
<reference evidence="1 2" key="1">
    <citation type="submission" date="2019-08" db="EMBL/GenBank/DDBJ databases">
        <title>In-depth cultivation of the pig gut microbiome towards novel bacterial diversity and tailored functional studies.</title>
        <authorList>
            <person name="Wylensek D."/>
            <person name="Hitch T.C.A."/>
            <person name="Clavel T."/>
        </authorList>
    </citation>
    <scope>NUCLEOTIDE SEQUENCE [LARGE SCALE GENOMIC DNA]</scope>
    <source>
        <strain evidence="1 2">LKV-178-WT-2C</strain>
    </source>
</reference>
<sequence length="71" mass="8361">MERLFVFADFNWLGKAELVGELCYEKLRGSDSYAFKFDENWLKVHAGILATLLQIPAREMAMFKERFKLNL</sequence>
<dbReference type="RefSeq" id="WP_154482597.1">
    <property type="nucleotide sequence ID" value="NZ_JADYTV010000039.1"/>
</dbReference>
<accession>A0A6I2U0Y4</accession>